<evidence type="ECO:0000256" key="8">
    <source>
        <dbReference type="RuleBase" id="RU003905"/>
    </source>
</evidence>
<protein>
    <recommendedName>
        <fullName evidence="6 7">Large ribosomal subunit protein uL3</fullName>
    </recommendedName>
</protein>
<dbReference type="PANTHER" id="PTHR11229:SF16">
    <property type="entry name" value="LARGE RIBOSOMAL SUBUNIT PROTEIN UL3C"/>
    <property type="match status" value="1"/>
</dbReference>
<dbReference type="Gene3D" id="3.30.160.810">
    <property type="match status" value="1"/>
</dbReference>
<evidence type="ECO:0000313" key="11">
    <source>
        <dbReference type="Proteomes" id="UP000217838"/>
    </source>
</evidence>
<comment type="caution">
    <text evidence="10">The sequence shown here is derived from an EMBL/GenBank/DDBJ whole genome shotgun (WGS) entry which is preliminary data.</text>
</comment>
<evidence type="ECO:0000256" key="2">
    <source>
        <dbReference type="ARBA" id="ARBA00022730"/>
    </source>
</evidence>
<dbReference type="NCBIfam" id="TIGR03625">
    <property type="entry name" value="L3_bact"/>
    <property type="match status" value="1"/>
</dbReference>
<dbReference type="GO" id="GO:0006412">
    <property type="term" value="P:translation"/>
    <property type="evidence" value="ECO:0007669"/>
    <property type="project" value="UniProtKB-UniRule"/>
</dbReference>
<dbReference type="InterPro" id="IPR000597">
    <property type="entry name" value="Ribosomal_uL3"/>
</dbReference>
<dbReference type="GO" id="GO:0022625">
    <property type="term" value="C:cytosolic large ribosomal subunit"/>
    <property type="evidence" value="ECO:0007669"/>
    <property type="project" value="TreeGrafter"/>
</dbReference>
<dbReference type="Proteomes" id="UP000217838">
    <property type="component" value="Unassembled WGS sequence"/>
</dbReference>
<dbReference type="PANTHER" id="PTHR11229">
    <property type="entry name" value="50S RIBOSOMAL PROTEIN L3"/>
    <property type="match status" value="1"/>
</dbReference>
<evidence type="ECO:0000256" key="9">
    <source>
        <dbReference type="RuleBase" id="RU003906"/>
    </source>
</evidence>
<comment type="subunit">
    <text evidence="7 9">Part of the 50S ribosomal subunit. Forms a cluster with proteins L14 and L19.</text>
</comment>
<dbReference type="InterPro" id="IPR009000">
    <property type="entry name" value="Transl_B-barrel_sf"/>
</dbReference>
<keyword evidence="5 7" id="KW-0687">Ribonucleoprotein</keyword>
<name>A0A2A4YMZ3_UNCAE</name>
<comment type="function">
    <text evidence="7 9">One of the primary rRNA binding proteins, it binds directly near the 3'-end of the 23S rRNA, where it nucleates assembly of the 50S subunit.</text>
</comment>
<evidence type="ECO:0000256" key="7">
    <source>
        <dbReference type="HAMAP-Rule" id="MF_01325"/>
    </source>
</evidence>
<keyword evidence="4 7" id="KW-0689">Ribosomal protein</keyword>
<evidence type="ECO:0000256" key="6">
    <source>
        <dbReference type="ARBA" id="ARBA00035243"/>
    </source>
</evidence>
<gene>
    <name evidence="7" type="primary">rplC</name>
    <name evidence="10" type="ORF">COB11_00370</name>
</gene>
<dbReference type="FunFam" id="2.40.30.10:FF:000004">
    <property type="entry name" value="50S ribosomal protein L3"/>
    <property type="match status" value="1"/>
</dbReference>
<dbReference type="InterPro" id="IPR019926">
    <property type="entry name" value="Ribosomal_uL3_CS"/>
</dbReference>
<dbReference type="InterPro" id="IPR019927">
    <property type="entry name" value="Ribosomal_uL3_bac/org-type"/>
</dbReference>
<organism evidence="10 11">
    <name type="scientific">Aerophobetes bacterium</name>
    <dbReference type="NCBI Taxonomy" id="2030807"/>
    <lineage>
        <taxon>Bacteria</taxon>
        <taxon>Candidatus Aerophobota</taxon>
    </lineage>
</organism>
<evidence type="ECO:0000256" key="5">
    <source>
        <dbReference type="ARBA" id="ARBA00023274"/>
    </source>
</evidence>
<keyword evidence="2 7" id="KW-0699">rRNA-binding</keyword>
<dbReference type="Pfam" id="PF00297">
    <property type="entry name" value="Ribosomal_L3"/>
    <property type="match status" value="1"/>
</dbReference>
<dbReference type="PROSITE" id="PS00474">
    <property type="entry name" value="RIBOSOMAL_L3"/>
    <property type="match status" value="1"/>
</dbReference>
<evidence type="ECO:0000313" key="10">
    <source>
        <dbReference type="EMBL" id="PCI96071.1"/>
    </source>
</evidence>
<keyword evidence="3 7" id="KW-0694">RNA-binding</keyword>
<comment type="similarity">
    <text evidence="1 7 8">Belongs to the universal ribosomal protein uL3 family.</text>
</comment>
<dbReference type="GO" id="GO:0019843">
    <property type="term" value="F:rRNA binding"/>
    <property type="evidence" value="ECO:0007669"/>
    <property type="project" value="UniProtKB-UniRule"/>
</dbReference>
<sequence length="217" mass="23712">MSLKFAGRKKGMTKIFDESGEAVVCTVLELEPNVITQVKTKEKEGYSALQMGGITLPASRKKNLSKPMQGHFASKKVEPKKVVFESRVEDTASYEVGQALTVEYFQDAKFVDVTGTSKGKGYQGVMKRHGFKGGPAAHGSGFHRHAGSTGMRSTPGRTFKNLKMPGHMGNEKVTAECLHIVRVDIEKHLLLVKGCVPGPRDGIIFVRKSVKKAHKQA</sequence>
<feature type="unsure residue" description="D or N" evidence="10">
    <location>
        <position position="201"/>
    </location>
</feature>
<evidence type="ECO:0000256" key="1">
    <source>
        <dbReference type="ARBA" id="ARBA00006540"/>
    </source>
</evidence>
<accession>A0A2A4YMZ3</accession>
<dbReference type="FunFam" id="3.30.160.810:FF:000001">
    <property type="entry name" value="50S ribosomal protein L3"/>
    <property type="match status" value="1"/>
</dbReference>
<proteinExistence type="inferred from homology"/>
<reference evidence="11" key="1">
    <citation type="submission" date="2017-08" db="EMBL/GenBank/DDBJ databases">
        <title>A dynamic microbial community with high functional redundancy inhabits the cold, oxic subseafloor aquifer.</title>
        <authorList>
            <person name="Tully B.J."/>
            <person name="Wheat C.G."/>
            <person name="Glazer B.T."/>
            <person name="Huber J.A."/>
        </authorList>
    </citation>
    <scope>NUCLEOTIDE SEQUENCE [LARGE SCALE GENOMIC DNA]</scope>
</reference>
<dbReference type="Gene3D" id="2.40.30.10">
    <property type="entry name" value="Translation factors"/>
    <property type="match status" value="1"/>
</dbReference>
<dbReference type="AlphaFoldDB" id="A0A2A4YMZ3"/>
<dbReference type="EMBL" id="NVUU01000003">
    <property type="protein sequence ID" value="PCI96071.1"/>
    <property type="molecule type" value="Genomic_DNA"/>
</dbReference>
<dbReference type="HAMAP" id="MF_01325_B">
    <property type="entry name" value="Ribosomal_uL3_B"/>
    <property type="match status" value="1"/>
</dbReference>
<evidence type="ECO:0000256" key="4">
    <source>
        <dbReference type="ARBA" id="ARBA00022980"/>
    </source>
</evidence>
<dbReference type="SUPFAM" id="SSF50447">
    <property type="entry name" value="Translation proteins"/>
    <property type="match status" value="1"/>
</dbReference>
<evidence type="ECO:0000256" key="3">
    <source>
        <dbReference type="ARBA" id="ARBA00022884"/>
    </source>
</evidence>
<dbReference type="GO" id="GO:0003735">
    <property type="term" value="F:structural constituent of ribosome"/>
    <property type="evidence" value="ECO:0007669"/>
    <property type="project" value="UniProtKB-UniRule"/>
</dbReference>